<dbReference type="CDD" id="cd03317">
    <property type="entry name" value="NAAAR"/>
    <property type="match status" value="1"/>
</dbReference>
<comment type="cofactor">
    <cofactor evidence="1">
        <name>a divalent metal cation</name>
        <dbReference type="ChEBI" id="CHEBI:60240"/>
    </cofactor>
</comment>
<gene>
    <name evidence="8" type="ordered locus">Exig_0623</name>
</gene>
<reference evidence="8 9" key="1">
    <citation type="journal article" date="2006" name="Extremophiles">
        <title>Characterization of Exiguobacterium isolates from the Siberian permafrost. Description of Exiguobacterium sibiricum sp. nov.</title>
        <authorList>
            <person name="Rodrigues D.F."/>
            <person name="Goris J."/>
            <person name="Vishnivetskaya T."/>
            <person name="Gilichinsky D."/>
            <person name="Thomashow M.F."/>
            <person name="Tiedje J.M."/>
        </authorList>
    </citation>
    <scope>NUCLEOTIDE SEQUENCE [LARGE SCALE GENOMIC DNA]</scope>
    <source>
        <strain evidence="9">DSM 17290 / CIP 109462 / JCM 13490 / 255-15</strain>
    </source>
</reference>
<dbReference type="InterPro" id="IPR029065">
    <property type="entry name" value="Enolase_C-like"/>
</dbReference>
<evidence type="ECO:0000256" key="4">
    <source>
        <dbReference type="ARBA" id="ARBA00023239"/>
    </source>
</evidence>
<keyword evidence="3" id="KW-0460">Magnesium</keyword>
<dbReference type="SUPFAM" id="SSF51604">
    <property type="entry name" value="Enolase C-terminal domain-like"/>
    <property type="match status" value="1"/>
</dbReference>
<name>B1YK23_EXIS2</name>
<dbReference type="InterPro" id="IPR036849">
    <property type="entry name" value="Enolase-like_C_sf"/>
</dbReference>
<dbReference type="SFLD" id="SFLDS00001">
    <property type="entry name" value="Enolase"/>
    <property type="match status" value="1"/>
</dbReference>
<dbReference type="GO" id="GO:0016854">
    <property type="term" value="F:racemase and epimerase activity"/>
    <property type="evidence" value="ECO:0007669"/>
    <property type="project" value="UniProtKB-ARBA"/>
</dbReference>
<dbReference type="SFLD" id="SFLDG00180">
    <property type="entry name" value="muconate_cycloisomerase"/>
    <property type="match status" value="1"/>
</dbReference>
<evidence type="ECO:0000256" key="3">
    <source>
        <dbReference type="ARBA" id="ARBA00022842"/>
    </source>
</evidence>
<dbReference type="Gene3D" id="3.30.390.10">
    <property type="entry name" value="Enolase-like, N-terminal domain"/>
    <property type="match status" value="1"/>
</dbReference>
<keyword evidence="9" id="KW-1185">Reference proteome</keyword>
<protein>
    <recommendedName>
        <fullName evidence="5 6">o-succinylbenzoate synthase</fullName>
        <ecNumber evidence="5 6">4.2.1.113</ecNumber>
    </recommendedName>
</protein>
<dbReference type="GO" id="GO:0043748">
    <property type="term" value="F:O-succinylbenzoate synthase activity"/>
    <property type="evidence" value="ECO:0007669"/>
    <property type="project" value="UniProtKB-EC"/>
</dbReference>
<evidence type="ECO:0000256" key="6">
    <source>
        <dbReference type="NCBIfam" id="TIGR01928"/>
    </source>
</evidence>
<dbReference type="PANTHER" id="PTHR48073">
    <property type="entry name" value="O-SUCCINYLBENZOATE SYNTHASE-RELATED"/>
    <property type="match status" value="1"/>
</dbReference>
<evidence type="ECO:0000259" key="7">
    <source>
        <dbReference type="SMART" id="SM00922"/>
    </source>
</evidence>
<dbReference type="PANTHER" id="PTHR48073:SF5">
    <property type="entry name" value="O-SUCCINYLBENZOATE SYNTHASE"/>
    <property type="match status" value="1"/>
</dbReference>
<reference evidence="8 9" key="2">
    <citation type="journal article" date="2008" name="BMC Genomics">
        <title>Architecture of thermal adaptation in an Exiguobacterium sibiricum strain isolated from 3 million year old permafrost: a genome and transcriptome approach.</title>
        <authorList>
            <person name="Rodrigues D.F."/>
            <person name="Ivanova N."/>
            <person name="He Z."/>
            <person name="Huebner M."/>
            <person name="Zhou J."/>
            <person name="Tiedje J.M."/>
        </authorList>
    </citation>
    <scope>NUCLEOTIDE SEQUENCE [LARGE SCALE GENOMIC DNA]</scope>
    <source>
        <strain evidence="9">DSM 17290 / CIP 109462 / JCM 13490 / 255-15</strain>
    </source>
</reference>
<dbReference type="eggNOG" id="COG4948">
    <property type="taxonomic scope" value="Bacteria"/>
</dbReference>
<dbReference type="RefSeq" id="WP_012369528.1">
    <property type="nucleotide sequence ID" value="NC_010556.1"/>
</dbReference>
<dbReference type="EMBL" id="CP001022">
    <property type="protein sequence ID" value="ACB60104.1"/>
    <property type="molecule type" value="Genomic_DNA"/>
</dbReference>
<dbReference type="NCBIfam" id="TIGR01928">
    <property type="entry name" value="menC_lowGC_arch"/>
    <property type="match status" value="1"/>
</dbReference>
<dbReference type="GO" id="GO:0009234">
    <property type="term" value="P:menaquinone biosynthetic process"/>
    <property type="evidence" value="ECO:0007669"/>
    <property type="project" value="UniProtKB-UniRule"/>
</dbReference>
<dbReference type="UniPathway" id="UPA01057">
    <property type="reaction ID" value="UER00165"/>
</dbReference>
<evidence type="ECO:0000256" key="1">
    <source>
        <dbReference type="ARBA" id="ARBA00001968"/>
    </source>
</evidence>
<accession>B1YK23</accession>
<dbReference type="InterPro" id="IPR013342">
    <property type="entry name" value="Mandelate_racemase_C"/>
</dbReference>
<dbReference type="AlphaFoldDB" id="B1YK23"/>
<dbReference type="STRING" id="262543.Exig_0623"/>
<dbReference type="KEGG" id="esi:Exig_0623"/>
<dbReference type="SUPFAM" id="SSF54826">
    <property type="entry name" value="Enolase N-terminal domain-like"/>
    <property type="match status" value="1"/>
</dbReference>
<dbReference type="UniPathway" id="UPA00079"/>
<dbReference type="SFLD" id="SFLDF00009">
    <property type="entry name" value="o-succinylbenzoate_synthase"/>
    <property type="match status" value="1"/>
</dbReference>
<dbReference type="EC" id="4.2.1.113" evidence="5 6"/>
<dbReference type="SMART" id="SM00922">
    <property type="entry name" value="MR_MLE"/>
    <property type="match status" value="1"/>
</dbReference>
<reference evidence="9" key="3">
    <citation type="submission" date="2008-04" db="EMBL/GenBank/DDBJ databases">
        <title>Complete sequence of chromosome of Exiguobacterium sibiricum 255-15.</title>
        <authorList>
            <consortium name="US DOE Joint Genome Institute"/>
            <person name="Copeland A."/>
            <person name="Lucas S."/>
            <person name="Lapidus A."/>
            <person name="Glavina del Rio T."/>
            <person name="Dalin E."/>
            <person name="Tice H."/>
            <person name="Bruce D."/>
            <person name="Goodwin L."/>
            <person name="Pitluck S."/>
            <person name="Kiss H."/>
            <person name="Chertkov O."/>
            <person name="Monk C."/>
            <person name="Brettin T."/>
            <person name="Detter J.C."/>
            <person name="Han C."/>
            <person name="Kuske C.R."/>
            <person name="Schmutz J."/>
            <person name="Larimer F."/>
            <person name="Land M."/>
            <person name="Hauser L."/>
            <person name="Kyrpides N."/>
            <person name="Mikhailova N."/>
            <person name="Vishnivetskaya T."/>
            <person name="Rodrigues D.F."/>
            <person name="Gilichinsky D."/>
            <person name="Tiedje J."/>
            <person name="Richardson P."/>
        </authorList>
    </citation>
    <scope>NUCLEOTIDE SEQUENCE [LARGE SCALE GENOMIC DNA]</scope>
    <source>
        <strain evidence="9">DSM 17290 / CIP 109462 / JCM 13490 / 255-15</strain>
    </source>
</reference>
<keyword evidence="4" id="KW-0456">Lyase</keyword>
<dbReference type="OrthoDB" id="9774531at2"/>
<evidence type="ECO:0000313" key="8">
    <source>
        <dbReference type="EMBL" id="ACB60104.1"/>
    </source>
</evidence>
<dbReference type="Pfam" id="PF13378">
    <property type="entry name" value="MR_MLE_C"/>
    <property type="match status" value="1"/>
</dbReference>
<evidence type="ECO:0000313" key="9">
    <source>
        <dbReference type="Proteomes" id="UP000001681"/>
    </source>
</evidence>
<evidence type="ECO:0000256" key="5">
    <source>
        <dbReference type="ARBA" id="ARBA00029491"/>
    </source>
</evidence>
<dbReference type="InterPro" id="IPR013341">
    <property type="entry name" value="Mandelate_racemase_N_dom"/>
</dbReference>
<evidence type="ECO:0000256" key="2">
    <source>
        <dbReference type="ARBA" id="ARBA00022723"/>
    </source>
</evidence>
<keyword evidence="2" id="KW-0479">Metal-binding</keyword>
<dbReference type="Proteomes" id="UP000001681">
    <property type="component" value="Chromosome"/>
</dbReference>
<dbReference type="GO" id="GO:0046872">
    <property type="term" value="F:metal ion binding"/>
    <property type="evidence" value="ECO:0007669"/>
    <property type="project" value="UniProtKB-KW"/>
</dbReference>
<sequence>MTTITLRSAELFDVYLTFRQPMQTAISILSKRRTTILRLTDQEGRIGYGEGVAFETPWYTAETQDSLRALSPLLYRLLAAAPLSSPAAVAARFQPIKGNQMAKAMFDGAVHELFAQAEQTSLAAYLGGDENRSIPCGKALGRSSAEQTVEAVGQALNDGFERIKLKLAPTDTAVLEQVRKSFPGAPLMFDANGSFQVADLPLLQEWDTFSMLMMEQPFPADDWLSHQHAASLLKTPLCLDESIQTTQDALLMRTLQAGQIINIKPARLGGLTAALDVRSISPSYWLGGMFESGIGRRQTLAFATLPGLAYPIDMSGTDQYFIEDLLEQDYIVENGSIRYAEHSVSQERLERLAVSTKKL</sequence>
<feature type="domain" description="Mandelate racemase/muconate lactonizing enzyme C-terminal" evidence="7">
    <location>
        <begin position="145"/>
        <end position="236"/>
    </location>
</feature>
<proteinExistence type="predicted"/>
<dbReference type="Pfam" id="PF02746">
    <property type="entry name" value="MR_MLE_N"/>
    <property type="match status" value="1"/>
</dbReference>
<organism evidence="8 9">
    <name type="scientific">Exiguobacterium sibiricum (strain DSM 17290 / CCUG 55495 / CIP 109462 / JCM 13490 / 255-15)</name>
    <dbReference type="NCBI Taxonomy" id="262543"/>
    <lineage>
        <taxon>Bacteria</taxon>
        <taxon>Bacillati</taxon>
        <taxon>Bacillota</taxon>
        <taxon>Bacilli</taxon>
        <taxon>Bacillales</taxon>
        <taxon>Bacillales Family XII. Incertae Sedis</taxon>
        <taxon>Exiguobacterium</taxon>
    </lineage>
</organism>
<dbReference type="HOGENOM" id="CLU_030273_4_4_9"/>
<dbReference type="Gene3D" id="3.20.20.120">
    <property type="entry name" value="Enolase-like C-terminal domain"/>
    <property type="match status" value="1"/>
</dbReference>
<dbReference type="InterPro" id="IPR010197">
    <property type="entry name" value="OSBS/NAAAR"/>
</dbReference>
<dbReference type="InterPro" id="IPR029017">
    <property type="entry name" value="Enolase-like_N"/>
</dbReference>